<name>A0A512DWR0_9PROT</name>
<evidence type="ECO:0008006" key="3">
    <source>
        <dbReference type="Google" id="ProtNLM"/>
    </source>
</evidence>
<comment type="caution">
    <text evidence="1">The sequence shown here is derived from an EMBL/GenBank/DDBJ whole genome shotgun (WGS) entry which is preliminary data.</text>
</comment>
<dbReference type="InterPro" id="IPR005358">
    <property type="entry name" value="Puta_zinc/iron-chelating_dom"/>
</dbReference>
<keyword evidence="2" id="KW-1185">Reference proteome</keyword>
<organism evidence="1 2">
    <name type="scientific">Skermanella aerolata</name>
    <dbReference type="NCBI Taxonomy" id="393310"/>
    <lineage>
        <taxon>Bacteria</taxon>
        <taxon>Pseudomonadati</taxon>
        <taxon>Pseudomonadota</taxon>
        <taxon>Alphaproteobacteria</taxon>
        <taxon>Rhodospirillales</taxon>
        <taxon>Azospirillaceae</taxon>
        <taxon>Skermanella</taxon>
    </lineage>
</organism>
<evidence type="ECO:0000313" key="2">
    <source>
        <dbReference type="Proteomes" id="UP000321523"/>
    </source>
</evidence>
<dbReference type="OrthoDB" id="259086at2"/>
<proteinExistence type="predicted"/>
<protein>
    <recommendedName>
        <fullName evidence="3">Zinc/iron-chelating domain-containing protein</fullName>
    </recommendedName>
</protein>
<sequence length="231" mass="25009">MKPSKPAPIDPPTPDEIARQTARFRALIAKPTRERLRTLVSACHRQLDQTIAANPPRQEVACRMGCAHCCHLYVSATAPELLAIAGHVASWPEERRTALAGRLAHASQVTSGLSPAERVRLGHPCPMLEDGLCGIYPVRPLGCRAYASFDVGACERSTRERDAAAPIPVPRINMRSRRFLSHCLRAALGERGLDGSSYELIDGLSAVLRIPDADARWVAGEGILNGVQADP</sequence>
<gene>
    <name evidence="1" type="ORF">SAE02_50550</name>
</gene>
<dbReference type="EMBL" id="BJYZ01000024">
    <property type="protein sequence ID" value="GEO40907.1"/>
    <property type="molecule type" value="Genomic_DNA"/>
</dbReference>
<reference evidence="1 2" key="1">
    <citation type="submission" date="2019-07" db="EMBL/GenBank/DDBJ databases">
        <title>Whole genome shotgun sequence of Skermanella aerolata NBRC 106429.</title>
        <authorList>
            <person name="Hosoyama A."/>
            <person name="Uohara A."/>
            <person name="Ohji S."/>
            <person name="Ichikawa N."/>
        </authorList>
    </citation>
    <scope>NUCLEOTIDE SEQUENCE [LARGE SCALE GENOMIC DNA]</scope>
    <source>
        <strain evidence="1 2">NBRC 106429</strain>
    </source>
</reference>
<dbReference type="RefSeq" id="WP_052831677.1">
    <property type="nucleotide sequence ID" value="NZ_BJYZ01000024.1"/>
</dbReference>
<evidence type="ECO:0000313" key="1">
    <source>
        <dbReference type="EMBL" id="GEO40907.1"/>
    </source>
</evidence>
<dbReference type="Pfam" id="PF03692">
    <property type="entry name" value="CxxCxxCC"/>
    <property type="match status" value="1"/>
</dbReference>
<dbReference type="Proteomes" id="UP000321523">
    <property type="component" value="Unassembled WGS sequence"/>
</dbReference>
<accession>A0A512DWR0</accession>
<dbReference type="AlphaFoldDB" id="A0A512DWR0"/>